<name>A0ACC1XJD2_MELAZ</name>
<sequence length="152" mass="16462">MNVDAAVNFADGWTGLGATVRNTRGEVILAATWRCSSPDDVEFSEALAIFEGLKMARAVGLHSLVIESDSKNVIDLILGKIKSYKQVGWLVSEIQDMAVAGNCLFKSVPRVCNVAAHMLAKMALLSPDNNVWLEEAPSELSPFLYANSCFVV</sequence>
<dbReference type="EMBL" id="CM051402">
    <property type="protein sequence ID" value="KAJ4711023.1"/>
    <property type="molecule type" value="Genomic_DNA"/>
</dbReference>
<gene>
    <name evidence="1" type="ORF">OWV82_017110</name>
</gene>
<evidence type="ECO:0000313" key="1">
    <source>
        <dbReference type="EMBL" id="KAJ4711023.1"/>
    </source>
</evidence>
<protein>
    <submittedName>
        <fullName evidence="1">Ribonuclease H-like domain containing protein</fullName>
    </submittedName>
</protein>
<organism evidence="1 2">
    <name type="scientific">Melia azedarach</name>
    <name type="common">Chinaberry tree</name>
    <dbReference type="NCBI Taxonomy" id="155640"/>
    <lineage>
        <taxon>Eukaryota</taxon>
        <taxon>Viridiplantae</taxon>
        <taxon>Streptophyta</taxon>
        <taxon>Embryophyta</taxon>
        <taxon>Tracheophyta</taxon>
        <taxon>Spermatophyta</taxon>
        <taxon>Magnoliopsida</taxon>
        <taxon>eudicotyledons</taxon>
        <taxon>Gunneridae</taxon>
        <taxon>Pentapetalae</taxon>
        <taxon>rosids</taxon>
        <taxon>malvids</taxon>
        <taxon>Sapindales</taxon>
        <taxon>Meliaceae</taxon>
        <taxon>Melia</taxon>
    </lineage>
</organism>
<keyword evidence="2" id="KW-1185">Reference proteome</keyword>
<comment type="caution">
    <text evidence="1">The sequence shown here is derived from an EMBL/GenBank/DDBJ whole genome shotgun (WGS) entry which is preliminary data.</text>
</comment>
<accession>A0ACC1XJD2</accession>
<dbReference type="Proteomes" id="UP001164539">
    <property type="component" value="Chromosome 9"/>
</dbReference>
<evidence type="ECO:0000313" key="2">
    <source>
        <dbReference type="Proteomes" id="UP001164539"/>
    </source>
</evidence>
<proteinExistence type="predicted"/>
<reference evidence="1 2" key="1">
    <citation type="journal article" date="2023" name="Science">
        <title>Complex scaffold remodeling in plant triterpene biosynthesis.</title>
        <authorList>
            <person name="De La Pena R."/>
            <person name="Hodgson H."/>
            <person name="Liu J.C."/>
            <person name="Stephenson M.J."/>
            <person name="Martin A.C."/>
            <person name="Owen C."/>
            <person name="Harkess A."/>
            <person name="Leebens-Mack J."/>
            <person name="Jimenez L.E."/>
            <person name="Osbourn A."/>
            <person name="Sattely E.S."/>
        </authorList>
    </citation>
    <scope>NUCLEOTIDE SEQUENCE [LARGE SCALE GENOMIC DNA]</scope>
    <source>
        <strain evidence="2">cv. JPN11</strain>
        <tissue evidence="1">Leaf</tissue>
    </source>
</reference>